<evidence type="ECO:0000256" key="2">
    <source>
        <dbReference type="ARBA" id="ARBA00022801"/>
    </source>
</evidence>
<dbReference type="Pfam" id="PF00149">
    <property type="entry name" value="Metallophos"/>
    <property type="match status" value="1"/>
</dbReference>
<comment type="similarity">
    <text evidence="1">Belongs to the acid sphingomyelinase family.</text>
</comment>
<dbReference type="InterPro" id="IPR004843">
    <property type="entry name" value="Calcineurin-like_PHP"/>
</dbReference>
<evidence type="ECO:0000256" key="1">
    <source>
        <dbReference type="ARBA" id="ARBA00008234"/>
    </source>
</evidence>
<keyword evidence="5" id="KW-1185">Reference proteome</keyword>
<keyword evidence="3" id="KW-0325">Glycoprotein</keyword>
<evidence type="ECO:0000256" key="3">
    <source>
        <dbReference type="ARBA" id="ARBA00023180"/>
    </source>
</evidence>
<organism evidence="5 6">
    <name type="scientific">Priapulus caudatus</name>
    <name type="common">Priapulid worm</name>
    <dbReference type="NCBI Taxonomy" id="37621"/>
    <lineage>
        <taxon>Eukaryota</taxon>
        <taxon>Metazoa</taxon>
        <taxon>Ecdysozoa</taxon>
        <taxon>Scalidophora</taxon>
        <taxon>Priapulida</taxon>
        <taxon>Priapulimorpha</taxon>
        <taxon>Priapulimorphida</taxon>
        <taxon>Priapulidae</taxon>
        <taxon>Priapulus</taxon>
    </lineage>
</organism>
<dbReference type="RefSeq" id="XP_014677715.1">
    <property type="nucleotide sequence ID" value="XM_014822229.1"/>
</dbReference>
<dbReference type="GeneID" id="106817555"/>
<dbReference type="CDD" id="cd00842">
    <property type="entry name" value="MPP_ASMase"/>
    <property type="match status" value="1"/>
</dbReference>
<name>A0ABM1EZU4_PRICU</name>
<dbReference type="PANTHER" id="PTHR10340:SF34">
    <property type="entry name" value="SPHINGOMYELIN PHOSPHODIESTERASE"/>
    <property type="match status" value="1"/>
</dbReference>
<dbReference type="Gene3D" id="3.60.21.10">
    <property type="match status" value="1"/>
</dbReference>
<sequence>MGTGGKHSRVVTSKPGSEGAGKWGDYRNCDLPMWTLQNALEHISKHEKFDYIMWTGDQPPHDVWMQTHESQLAIIRNVTELMLQYFPGKPFLPALGNHEGNPMNSFLPDYVTGNDSMAWLYDVLAETWTASWLPSSVKTSVKHGAYYSVQLSKKLRLLSLNMNYCYALDCPLVHIIGHIPPGTNDCLKAWSNNYYKIINKYESTVRAQFFGHTHRDHFQLFYDDAAAEDQPRRATAVAYIAPSLTPYTQMNIGYRVYTLDGAHAASSHIVLDHSTRRRHIQ</sequence>
<dbReference type="PANTHER" id="PTHR10340">
    <property type="entry name" value="SPHINGOMYELIN PHOSPHODIESTERASE"/>
    <property type="match status" value="1"/>
</dbReference>
<dbReference type="InterPro" id="IPR041805">
    <property type="entry name" value="ASMase/PPN1_MPP"/>
</dbReference>
<evidence type="ECO:0000259" key="4">
    <source>
        <dbReference type="Pfam" id="PF00149"/>
    </source>
</evidence>
<accession>A0ABM1EZU4</accession>
<dbReference type="SUPFAM" id="SSF56300">
    <property type="entry name" value="Metallo-dependent phosphatases"/>
    <property type="match status" value="1"/>
</dbReference>
<evidence type="ECO:0000313" key="5">
    <source>
        <dbReference type="Proteomes" id="UP000695022"/>
    </source>
</evidence>
<protein>
    <submittedName>
        <fullName evidence="6">Sphingomyelin phosphodiesterase-like</fullName>
    </submittedName>
</protein>
<dbReference type="InterPro" id="IPR029052">
    <property type="entry name" value="Metallo-depent_PP-like"/>
</dbReference>
<feature type="domain" description="Calcineurin-like phosphoesterase" evidence="4">
    <location>
        <begin position="35"/>
        <end position="215"/>
    </location>
</feature>
<dbReference type="Proteomes" id="UP000695022">
    <property type="component" value="Unplaced"/>
</dbReference>
<keyword evidence="2" id="KW-0378">Hydrolase</keyword>
<evidence type="ECO:0000313" key="6">
    <source>
        <dbReference type="RefSeq" id="XP_014677715.1"/>
    </source>
</evidence>
<proteinExistence type="inferred from homology"/>
<gene>
    <name evidence="6" type="primary">LOC106817555</name>
</gene>
<reference evidence="6" key="1">
    <citation type="submission" date="2025-08" db="UniProtKB">
        <authorList>
            <consortium name="RefSeq"/>
        </authorList>
    </citation>
    <scope>IDENTIFICATION</scope>
</reference>